<feature type="transmembrane region" description="Helical" evidence="26">
    <location>
        <begin position="255"/>
        <end position="280"/>
    </location>
</feature>
<name>A0A1M5CDE9_9ACTN</name>
<evidence type="ECO:0000256" key="16">
    <source>
        <dbReference type="ARBA" id="ARBA00044899"/>
    </source>
</evidence>
<keyword evidence="29" id="KW-1185">Reference proteome</keyword>
<feature type="transmembrane region" description="Helical" evidence="26">
    <location>
        <begin position="103"/>
        <end position="122"/>
    </location>
</feature>
<dbReference type="AlphaFoldDB" id="A0A1M5CDE9"/>
<dbReference type="InterPro" id="IPR036259">
    <property type="entry name" value="MFS_trans_sf"/>
</dbReference>
<feature type="transmembrane region" description="Helical" evidence="26">
    <location>
        <begin position="350"/>
        <end position="373"/>
    </location>
</feature>
<dbReference type="Gene3D" id="1.20.1250.20">
    <property type="entry name" value="MFS general substrate transporter like domains"/>
    <property type="match status" value="2"/>
</dbReference>
<evidence type="ECO:0000256" key="5">
    <source>
        <dbReference type="ARBA" id="ARBA00022692"/>
    </source>
</evidence>
<comment type="catalytic activity">
    <reaction evidence="18">
        <text>L-arginyl-glycine(out) = L-arginyl-glycine(in)</text>
        <dbReference type="Rhea" id="RHEA:79391"/>
        <dbReference type="ChEBI" id="CHEBI:229955"/>
    </reaction>
</comment>
<evidence type="ECO:0000256" key="25">
    <source>
        <dbReference type="ARBA" id="ARBA00046376"/>
    </source>
</evidence>
<evidence type="ECO:0000313" key="29">
    <source>
        <dbReference type="Proteomes" id="UP000186132"/>
    </source>
</evidence>
<feature type="domain" description="Major facilitator superfamily (MFS) profile" evidence="27">
    <location>
        <begin position="10"/>
        <end position="410"/>
    </location>
</feature>
<dbReference type="PANTHER" id="PTHR23512:SF3">
    <property type="entry name" value="MAJOR FACILITATOR SUPERFAMILY DOMAIN-CONTAINING PROTEIN 1"/>
    <property type="match status" value="1"/>
</dbReference>
<evidence type="ECO:0000256" key="26">
    <source>
        <dbReference type="SAM" id="Phobius"/>
    </source>
</evidence>
<evidence type="ECO:0000256" key="23">
    <source>
        <dbReference type="ARBA" id="ARBA00045018"/>
    </source>
</evidence>
<comment type="catalytic activity">
    <reaction evidence="12">
        <text>L-alpha-aminoacyl-L-histidine(out) = L-alpha-aminoacyl-L-histidine(in)</text>
        <dbReference type="Rhea" id="RHEA:79375"/>
        <dbReference type="ChEBI" id="CHEBI:229967"/>
    </reaction>
</comment>
<evidence type="ECO:0000256" key="14">
    <source>
        <dbReference type="ARBA" id="ARBA00044893"/>
    </source>
</evidence>
<keyword evidence="7 26" id="KW-0472">Membrane</keyword>
<evidence type="ECO:0000256" key="11">
    <source>
        <dbReference type="ARBA" id="ARBA00044881"/>
    </source>
</evidence>
<dbReference type="RefSeq" id="WP_073384874.1">
    <property type="nucleotide sequence ID" value="NZ_FQVU01000001.1"/>
</dbReference>
<feature type="transmembrane region" description="Helical" evidence="26">
    <location>
        <begin position="134"/>
        <end position="156"/>
    </location>
</feature>
<feature type="transmembrane region" description="Helical" evidence="26">
    <location>
        <begin position="385"/>
        <end position="407"/>
    </location>
</feature>
<keyword evidence="5 26" id="KW-0812">Transmembrane</keyword>
<feature type="transmembrane region" description="Helical" evidence="26">
    <location>
        <begin position="76"/>
        <end position="97"/>
    </location>
</feature>
<comment type="catalytic activity">
    <reaction evidence="21">
        <text>L-lysyl-glycine(out) = L-lysyl-glycine(in)</text>
        <dbReference type="Rhea" id="RHEA:79407"/>
        <dbReference type="ChEBI" id="CHEBI:191202"/>
    </reaction>
</comment>
<gene>
    <name evidence="28" type="ORF">SAMN05443575_0201</name>
</gene>
<dbReference type="GO" id="GO:0022857">
    <property type="term" value="F:transmembrane transporter activity"/>
    <property type="evidence" value="ECO:0007669"/>
    <property type="project" value="InterPro"/>
</dbReference>
<organism evidence="28 29">
    <name type="scientific">Jatrophihabitans endophyticus</name>
    <dbReference type="NCBI Taxonomy" id="1206085"/>
    <lineage>
        <taxon>Bacteria</taxon>
        <taxon>Bacillati</taxon>
        <taxon>Actinomycetota</taxon>
        <taxon>Actinomycetes</taxon>
        <taxon>Jatrophihabitantales</taxon>
        <taxon>Jatrophihabitantaceae</taxon>
        <taxon>Jatrophihabitans</taxon>
    </lineage>
</organism>
<dbReference type="PANTHER" id="PTHR23512">
    <property type="entry name" value="MAJOR FACILITATOR SUPERFAMILY DOMAIN-CONTAINING PROTEIN 1"/>
    <property type="match status" value="1"/>
</dbReference>
<accession>A0A1M5CDE9</accession>
<protein>
    <recommendedName>
        <fullName evidence="22">Lysosomal dipeptide transporter MFSD1</fullName>
    </recommendedName>
    <alternativeName>
        <fullName evidence="23">Major facilitator superfamily domain-containing protein 1</fullName>
    </alternativeName>
</protein>
<evidence type="ECO:0000256" key="3">
    <source>
        <dbReference type="ARBA" id="ARBA00008335"/>
    </source>
</evidence>
<evidence type="ECO:0000256" key="10">
    <source>
        <dbReference type="ARBA" id="ARBA00044878"/>
    </source>
</evidence>
<evidence type="ECO:0000256" key="9">
    <source>
        <dbReference type="ARBA" id="ARBA00044876"/>
    </source>
</evidence>
<evidence type="ECO:0000313" key="28">
    <source>
        <dbReference type="EMBL" id="SHF52696.1"/>
    </source>
</evidence>
<evidence type="ECO:0000256" key="15">
    <source>
        <dbReference type="ARBA" id="ARBA00044898"/>
    </source>
</evidence>
<dbReference type="SUPFAM" id="SSF103473">
    <property type="entry name" value="MFS general substrate transporter"/>
    <property type="match status" value="1"/>
</dbReference>
<dbReference type="OrthoDB" id="4332123at2"/>
<comment type="catalytic activity">
    <reaction evidence="16">
        <text>L-arginyl-L-alpha-amino acid(out) = L-arginyl-L-alpha-amino acid(in)</text>
        <dbReference type="Rhea" id="RHEA:79371"/>
        <dbReference type="ChEBI" id="CHEBI:84315"/>
    </reaction>
</comment>
<evidence type="ECO:0000256" key="1">
    <source>
        <dbReference type="ARBA" id="ARBA00004155"/>
    </source>
</evidence>
<evidence type="ECO:0000256" key="4">
    <source>
        <dbReference type="ARBA" id="ARBA00022448"/>
    </source>
</evidence>
<dbReference type="InterPro" id="IPR052187">
    <property type="entry name" value="MFSD1"/>
</dbReference>
<dbReference type="PROSITE" id="PS50850">
    <property type="entry name" value="MFS"/>
    <property type="match status" value="1"/>
</dbReference>
<evidence type="ECO:0000256" key="21">
    <source>
        <dbReference type="ARBA" id="ARBA00044924"/>
    </source>
</evidence>
<comment type="catalytic activity">
    <reaction evidence="9">
        <text>L-lysyl-L-alanine(out) = L-lysyl-L-alanine(in)</text>
        <dbReference type="Rhea" id="RHEA:79399"/>
        <dbReference type="ChEBI" id="CHEBI:229954"/>
    </reaction>
</comment>
<evidence type="ECO:0000256" key="6">
    <source>
        <dbReference type="ARBA" id="ARBA00022989"/>
    </source>
</evidence>
<dbReference type="CDD" id="cd06174">
    <property type="entry name" value="MFS"/>
    <property type="match status" value="1"/>
</dbReference>
<evidence type="ECO:0000256" key="24">
    <source>
        <dbReference type="ARBA" id="ARBA00045709"/>
    </source>
</evidence>
<comment type="catalytic activity">
    <reaction evidence="17">
        <text>L-lysyl-L-lysine(out) = L-lysyl-L-lysine(in)</text>
        <dbReference type="Rhea" id="RHEA:79403"/>
        <dbReference type="ChEBI" id="CHEBI:229956"/>
    </reaction>
</comment>
<evidence type="ECO:0000256" key="20">
    <source>
        <dbReference type="ARBA" id="ARBA00044919"/>
    </source>
</evidence>
<comment type="catalytic activity">
    <reaction evidence="10">
        <text>L-histidyl-glycine(out) = L-histidyl-glycine(in)</text>
        <dbReference type="Rhea" id="RHEA:79395"/>
        <dbReference type="ChEBI" id="CHEBI:229957"/>
    </reaction>
</comment>
<comment type="catalytic activity">
    <reaction evidence="15">
        <text>L-aspartyl-L-lysine(out) = L-aspartyl-L-lysine(in)</text>
        <dbReference type="Rhea" id="RHEA:79411"/>
        <dbReference type="ChEBI" id="CHEBI:229953"/>
    </reaction>
</comment>
<dbReference type="STRING" id="1206085.SAMN05443575_0201"/>
<feature type="transmembrane region" description="Helical" evidence="26">
    <location>
        <begin position="162"/>
        <end position="184"/>
    </location>
</feature>
<dbReference type="EMBL" id="FQVU01000001">
    <property type="protein sequence ID" value="SHF52696.1"/>
    <property type="molecule type" value="Genomic_DNA"/>
</dbReference>
<comment type="subcellular location">
    <subcellularLocation>
        <location evidence="2">Cell membrane</location>
        <topology evidence="2">Multi-pass membrane protein</topology>
    </subcellularLocation>
    <subcellularLocation>
        <location evidence="1">Lysosome membrane</location>
        <topology evidence="1">Multi-pass membrane protein</topology>
    </subcellularLocation>
</comment>
<evidence type="ECO:0000256" key="2">
    <source>
        <dbReference type="ARBA" id="ARBA00004651"/>
    </source>
</evidence>
<evidence type="ECO:0000256" key="7">
    <source>
        <dbReference type="ARBA" id="ARBA00023136"/>
    </source>
</evidence>
<reference evidence="28 29" key="1">
    <citation type="submission" date="2016-11" db="EMBL/GenBank/DDBJ databases">
        <authorList>
            <person name="Jaros S."/>
            <person name="Januszkiewicz K."/>
            <person name="Wedrychowicz H."/>
        </authorList>
    </citation>
    <scope>NUCLEOTIDE SEQUENCE [LARGE SCALE GENOMIC DNA]</scope>
    <source>
        <strain evidence="28 29">DSM 45627</strain>
    </source>
</reference>
<comment type="catalytic activity">
    <reaction evidence="13">
        <text>L-lysyl-L-alpha-amino acid(out) = L-lysyl-L-alpha-amino acid(in)</text>
        <dbReference type="Rhea" id="RHEA:79387"/>
        <dbReference type="ChEBI" id="CHEBI:229965"/>
    </reaction>
</comment>
<comment type="similarity">
    <text evidence="3">Belongs to the major facilitator superfamily.</text>
</comment>
<dbReference type="Pfam" id="PF07690">
    <property type="entry name" value="MFS_1"/>
    <property type="match status" value="1"/>
</dbReference>
<evidence type="ECO:0000256" key="13">
    <source>
        <dbReference type="ARBA" id="ARBA00044891"/>
    </source>
</evidence>
<keyword evidence="8" id="KW-0458">Lysosome</keyword>
<evidence type="ECO:0000256" key="18">
    <source>
        <dbReference type="ARBA" id="ARBA00044903"/>
    </source>
</evidence>
<evidence type="ECO:0000256" key="22">
    <source>
        <dbReference type="ARBA" id="ARBA00044985"/>
    </source>
</evidence>
<dbReference type="PROSITE" id="PS51257">
    <property type="entry name" value="PROKAR_LIPOPROTEIN"/>
    <property type="match status" value="1"/>
</dbReference>
<evidence type="ECO:0000256" key="12">
    <source>
        <dbReference type="ARBA" id="ARBA00044884"/>
    </source>
</evidence>
<comment type="catalytic activity">
    <reaction evidence="11">
        <text>L-alpha-aminoacyl-L-arginine(out) = L-alpha-aminoacyl-L-arginine(in)</text>
        <dbReference type="Rhea" id="RHEA:79367"/>
        <dbReference type="ChEBI" id="CHEBI:229968"/>
    </reaction>
</comment>
<comment type="catalytic activity">
    <reaction evidence="19">
        <text>L-histidyl-L-alpha-amino acid(out) = L-histidyl-L-alpha-amino acid(in)</text>
        <dbReference type="Rhea" id="RHEA:79379"/>
        <dbReference type="ChEBI" id="CHEBI:229964"/>
    </reaction>
</comment>
<evidence type="ECO:0000256" key="8">
    <source>
        <dbReference type="ARBA" id="ARBA00023228"/>
    </source>
</evidence>
<evidence type="ECO:0000256" key="19">
    <source>
        <dbReference type="ARBA" id="ARBA00044912"/>
    </source>
</evidence>
<comment type="subunit">
    <text evidence="25">Homodimer. Interacts with lysosomal protein GLMP (via lumenal domain); the interaction starts while both proteins are still in the endoplasmic reticulum and is required for stabilization of MFSD1 in lysosomes but has no direct effect on its targeting to lysosomes or transporter activity.</text>
</comment>
<feature type="transmembrane region" description="Helical" evidence="26">
    <location>
        <begin position="287"/>
        <end position="308"/>
    </location>
</feature>
<sequence length="447" mass="46297">MSSSRAAVAGWALAACVYLLAQLHRTSLGVAGLLAEQRFGIDAGQLSLFVFLQIGVYAAMQIPTGVLVDRYGPRRVLVAAATIMGGAQLVFALVPLYPVALLARAALGFGDALTFVSVLRFAATHFSPRRYPVLVALTGMTGTVGNVAATLPLALLLRHVGWAPSFLGAGALSLVAGGAVALLLPDSTPPPRAVRTAAELRSGVLSIRGRVRRAWALPGTRLGFWTHFTSMSTGTALAVLWGTPYLVTAVGFSTAGAGAVLMVGVIAAAVVSPVLGWLIGERPSVRVPIGFGLSIVVVLGLVLLVTAFGDTPPAGPVVVFFVLAALGGPVSMAAFALARDYNHARSLGTASGVVNVGGFVATVLIALGIGWVLDLQGGTTARSLRWALLVAVAVQGFGVVRMIVWWLRVRATALHRQQRGEPVPVSVVRRRFDLRVTGPTGESGPGD</sequence>
<evidence type="ECO:0000256" key="17">
    <source>
        <dbReference type="ARBA" id="ARBA00044900"/>
    </source>
</evidence>
<keyword evidence="4" id="KW-0813">Transport</keyword>
<dbReference type="Proteomes" id="UP000186132">
    <property type="component" value="Unassembled WGS sequence"/>
</dbReference>
<dbReference type="GO" id="GO:0005765">
    <property type="term" value="C:lysosomal membrane"/>
    <property type="evidence" value="ECO:0007669"/>
    <property type="project" value="UniProtKB-SubCell"/>
</dbReference>
<feature type="transmembrane region" description="Helical" evidence="26">
    <location>
        <begin position="222"/>
        <end position="243"/>
    </location>
</feature>
<comment type="catalytic activity">
    <reaction evidence="20">
        <text>L-alanyl-L-lysine(out) = L-alanyl-L-lysine(in)</text>
        <dbReference type="Rhea" id="RHEA:79415"/>
        <dbReference type="ChEBI" id="CHEBI:192470"/>
    </reaction>
</comment>
<dbReference type="InterPro" id="IPR020846">
    <property type="entry name" value="MFS_dom"/>
</dbReference>
<evidence type="ECO:0000259" key="27">
    <source>
        <dbReference type="PROSITE" id="PS50850"/>
    </source>
</evidence>
<keyword evidence="6 26" id="KW-1133">Transmembrane helix</keyword>
<comment type="function">
    <text evidence="24">Lysosomal dipeptide uniporter that selectively exports lysine, arginine or histidine-containing dipeptides with a net positive charge from the lysosome lumen into the cytosol. Could play a role in a specific type of protein O-glycosylation indirectly regulating macrophages migration and tissue invasion. Also essential for liver homeostasis.</text>
</comment>
<dbReference type="GO" id="GO:0005886">
    <property type="term" value="C:plasma membrane"/>
    <property type="evidence" value="ECO:0007669"/>
    <property type="project" value="UniProtKB-SubCell"/>
</dbReference>
<proteinExistence type="inferred from homology"/>
<feature type="transmembrane region" description="Helical" evidence="26">
    <location>
        <begin position="45"/>
        <end position="64"/>
    </location>
</feature>
<comment type="catalytic activity">
    <reaction evidence="14">
        <text>L-alpha-aminoacyl-L-lysine(out) = L-alpha-aminoacyl-L-lysine(in)</text>
        <dbReference type="Rhea" id="RHEA:79383"/>
        <dbReference type="ChEBI" id="CHEBI:229966"/>
    </reaction>
</comment>
<feature type="transmembrane region" description="Helical" evidence="26">
    <location>
        <begin position="314"/>
        <end position="338"/>
    </location>
</feature>
<dbReference type="InterPro" id="IPR011701">
    <property type="entry name" value="MFS"/>
</dbReference>